<dbReference type="EMBL" id="JACAQE010000008">
    <property type="protein sequence ID" value="NWC16519.1"/>
    <property type="molecule type" value="Genomic_DNA"/>
</dbReference>
<dbReference type="AlphaFoldDB" id="A0A7Y8C152"/>
<name>A0A7Y8C152_9PSED</name>
<evidence type="ECO:0000313" key="5">
    <source>
        <dbReference type="Proteomes" id="UP000539985"/>
    </source>
</evidence>
<proteinExistence type="predicted"/>
<evidence type="ECO:0000313" key="2">
    <source>
        <dbReference type="EMBL" id="NWB94862.1"/>
    </source>
</evidence>
<comment type="caution">
    <text evidence="2">The sequence shown here is derived from an EMBL/GenBank/DDBJ whole genome shotgun (WGS) entry which is preliminary data.</text>
</comment>
<gene>
    <name evidence="3" type="ORF">HX845_22870</name>
    <name evidence="2" type="ORF">HX882_03035</name>
</gene>
<reference evidence="4 5" key="1">
    <citation type="submission" date="2020-04" db="EMBL/GenBank/DDBJ databases">
        <title>Molecular characterization of pseudomonads from Agaricus bisporus reveal novel blotch 2 pathogens in Western Europe.</title>
        <authorList>
            <person name="Taparia T."/>
            <person name="Krijger M."/>
            <person name="Haynes E."/>
            <person name="Elpinstone J.G."/>
            <person name="Noble R."/>
            <person name="Van Der Wolf J."/>
        </authorList>
    </citation>
    <scope>NUCLEOTIDE SEQUENCE [LARGE SCALE GENOMIC DNA]</scope>
    <source>
        <strain evidence="2 5">H7001</strain>
        <strain evidence="3 4">IPO3738</strain>
    </source>
</reference>
<dbReference type="Proteomes" id="UP000539985">
    <property type="component" value="Unassembled WGS sequence"/>
</dbReference>
<organism evidence="2 5">
    <name type="scientific">Pseudomonas gingeri</name>
    <dbReference type="NCBI Taxonomy" id="117681"/>
    <lineage>
        <taxon>Bacteria</taxon>
        <taxon>Pseudomonadati</taxon>
        <taxon>Pseudomonadota</taxon>
        <taxon>Gammaproteobacteria</taxon>
        <taxon>Pseudomonadales</taxon>
        <taxon>Pseudomonadaceae</taxon>
        <taxon>Pseudomonas</taxon>
    </lineage>
</organism>
<accession>A0A7Y8C152</accession>
<sequence>MLYNSLRLPLVINIGLLAAQANAHSKLNMKFPFTNVDDPYEIPNYFLENDLWSSVEDSLIELAEMDHKNNFYPNVSPLLTEFGLLQEYWKLRDRIDPNFVDPDD</sequence>
<dbReference type="EMBL" id="JACAQB010000003">
    <property type="protein sequence ID" value="NWB94862.1"/>
    <property type="molecule type" value="Genomic_DNA"/>
</dbReference>
<evidence type="ECO:0000256" key="1">
    <source>
        <dbReference type="SAM" id="SignalP"/>
    </source>
</evidence>
<feature type="chain" id="PRO_5033608408" evidence="1">
    <location>
        <begin position="24"/>
        <end position="104"/>
    </location>
</feature>
<keyword evidence="1" id="KW-0732">Signal</keyword>
<protein>
    <submittedName>
        <fullName evidence="2">Uncharacterized protein</fullName>
    </submittedName>
</protein>
<evidence type="ECO:0000313" key="4">
    <source>
        <dbReference type="Proteomes" id="UP000517547"/>
    </source>
</evidence>
<feature type="signal peptide" evidence="1">
    <location>
        <begin position="1"/>
        <end position="23"/>
    </location>
</feature>
<evidence type="ECO:0000313" key="3">
    <source>
        <dbReference type="EMBL" id="NWC16519.1"/>
    </source>
</evidence>
<dbReference type="Proteomes" id="UP000517547">
    <property type="component" value="Unassembled WGS sequence"/>
</dbReference>
<dbReference type="RefSeq" id="WP_017124221.1">
    <property type="nucleotide sequence ID" value="NZ_JACAQB010000003.1"/>
</dbReference>